<reference evidence="2 3" key="1">
    <citation type="journal article" date="2010" name="Nature">
        <title>Genome sequencing and analysis of the model grass Brachypodium distachyon.</title>
        <authorList>
            <consortium name="International Brachypodium Initiative"/>
        </authorList>
    </citation>
    <scope>NUCLEOTIDE SEQUENCE [LARGE SCALE GENOMIC DNA]</scope>
    <source>
        <strain evidence="2 3">Bd21</strain>
    </source>
</reference>
<evidence type="ECO:0000256" key="1">
    <source>
        <dbReference type="SAM" id="MobiDB-lite"/>
    </source>
</evidence>
<dbReference type="EnsemblPlants" id="KQK06984">
    <property type="protein sequence ID" value="KQK06984"/>
    <property type="gene ID" value="BRADI_2g31883v3"/>
</dbReference>
<dbReference type="Gramene" id="KQK06984">
    <property type="protein sequence ID" value="KQK06984"/>
    <property type="gene ID" value="BRADI_2g31883v3"/>
</dbReference>
<feature type="compositionally biased region" description="Basic residues" evidence="1">
    <location>
        <begin position="48"/>
        <end position="57"/>
    </location>
</feature>
<dbReference type="InParanoid" id="A0A0Q3G6J7"/>
<evidence type="ECO:0000313" key="4">
    <source>
        <dbReference type="Proteomes" id="UP000008810"/>
    </source>
</evidence>
<dbReference type="AlphaFoldDB" id="A0A0Q3G6J7"/>
<reference evidence="2" key="2">
    <citation type="submission" date="2017-06" db="EMBL/GenBank/DDBJ databases">
        <title>WGS assembly of Brachypodium distachyon.</title>
        <authorList>
            <consortium name="The International Brachypodium Initiative"/>
            <person name="Lucas S."/>
            <person name="Harmon-Smith M."/>
            <person name="Lail K."/>
            <person name="Tice H."/>
            <person name="Grimwood J."/>
            <person name="Bruce D."/>
            <person name="Barry K."/>
            <person name="Shu S."/>
            <person name="Lindquist E."/>
            <person name="Wang M."/>
            <person name="Pitluck S."/>
            <person name="Vogel J.P."/>
            <person name="Garvin D.F."/>
            <person name="Mockler T.C."/>
            <person name="Schmutz J."/>
            <person name="Rokhsar D."/>
            <person name="Bevan M.W."/>
        </authorList>
    </citation>
    <scope>NUCLEOTIDE SEQUENCE</scope>
    <source>
        <strain evidence="2">Bd21</strain>
    </source>
</reference>
<evidence type="ECO:0000313" key="2">
    <source>
        <dbReference type="EMBL" id="KQK06984.1"/>
    </source>
</evidence>
<dbReference type="EMBL" id="CM000881">
    <property type="protein sequence ID" value="KQK06984.1"/>
    <property type="molecule type" value="Genomic_DNA"/>
</dbReference>
<feature type="region of interest" description="Disordered" evidence="1">
    <location>
        <begin position="25"/>
        <end position="58"/>
    </location>
</feature>
<protein>
    <submittedName>
        <fullName evidence="2 3">Uncharacterized protein</fullName>
    </submittedName>
</protein>
<sequence>MCSGPRSAMACRHEAAPLQLLKEAGSVPNSKIESARPRDWTESASCPRARRPASRPRFRPESALIAAWTRAAKLLDGAGEDPTRFGCRAELTTGAGGGVYLRRRHHQERCA</sequence>
<accession>A0A0Q3G6J7</accession>
<dbReference type="Proteomes" id="UP000008810">
    <property type="component" value="Chromosome 2"/>
</dbReference>
<reference evidence="3" key="3">
    <citation type="submission" date="2018-08" db="UniProtKB">
        <authorList>
            <consortium name="EnsemblPlants"/>
        </authorList>
    </citation>
    <scope>IDENTIFICATION</scope>
    <source>
        <strain evidence="3">cv. Bd21</strain>
    </source>
</reference>
<proteinExistence type="predicted"/>
<organism evidence="2">
    <name type="scientific">Brachypodium distachyon</name>
    <name type="common">Purple false brome</name>
    <name type="synonym">Trachynia distachya</name>
    <dbReference type="NCBI Taxonomy" id="15368"/>
    <lineage>
        <taxon>Eukaryota</taxon>
        <taxon>Viridiplantae</taxon>
        <taxon>Streptophyta</taxon>
        <taxon>Embryophyta</taxon>
        <taxon>Tracheophyta</taxon>
        <taxon>Spermatophyta</taxon>
        <taxon>Magnoliopsida</taxon>
        <taxon>Liliopsida</taxon>
        <taxon>Poales</taxon>
        <taxon>Poaceae</taxon>
        <taxon>BOP clade</taxon>
        <taxon>Pooideae</taxon>
        <taxon>Stipodae</taxon>
        <taxon>Brachypodieae</taxon>
        <taxon>Brachypodium</taxon>
    </lineage>
</organism>
<name>A0A0Q3G6J7_BRADI</name>
<evidence type="ECO:0000313" key="3">
    <source>
        <dbReference type="EnsemblPlants" id="KQK06984"/>
    </source>
</evidence>
<gene>
    <name evidence="2" type="ORF">BRADI_2g31883v3</name>
</gene>
<keyword evidence="4" id="KW-1185">Reference proteome</keyword>